<keyword evidence="5" id="KW-1278">Translocase</keyword>
<dbReference type="Pfam" id="PF00005">
    <property type="entry name" value="ABC_tran"/>
    <property type="match status" value="1"/>
</dbReference>
<sequence length="206" mass="23293">MTVSIVNLTTFRNEKLVLNNINFSLSAGESLCIHGPNGVGKSTLLRILAGFRKPDSGNVLWNSRNIFEHHETYENYLQTIAWLGHSNALKPIMTVRENLQLYSKFYKTNLHDCLKKFNLYHLIDTPVRLLSAGQKRRTALARILLKPATIWLLDEPTVGLDRENMINLAEIFASFQKNGGMILVSTHTDLPLINTKSLNLSLPSLH</sequence>
<dbReference type="GO" id="GO:0005524">
    <property type="term" value="F:ATP binding"/>
    <property type="evidence" value="ECO:0007669"/>
    <property type="project" value="UniProtKB-KW"/>
</dbReference>
<dbReference type="EMBL" id="QGLT01000003">
    <property type="protein sequence ID" value="PXZ00190.1"/>
    <property type="molecule type" value="Genomic_DNA"/>
</dbReference>
<keyword evidence="3" id="KW-0201">Cytochrome c-type biogenesis</keyword>
<dbReference type="SUPFAM" id="SSF52540">
    <property type="entry name" value="P-loop containing nucleoside triphosphate hydrolases"/>
    <property type="match status" value="1"/>
</dbReference>
<dbReference type="InterPro" id="IPR003439">
    <property type="entry name" value="ABC_transporter-like_ATP-bd"/>
</dbReference>
<evidence type="ECO:0000256" key="5">
    <source>
        <dbReference type="ARBA" id="ARBA00022967"/>
    </source>
</evidence>
<evidence type="ECO:0000256" key="1">
    <source>
        <dbReference type="ARBA" id="ARBA00022448"/>
    </source>
</evidence>
<protein>
    <submittedName>
        <fullName evidence="8">Heme ABC exporter ATP-binding protein CcmA</fullName>
    </submittedName>
</protein>
<keyword evidence="4 8" id="KW-0067">ATP-binding</keyword>
<gene>
    <name evidence="8" type="primary">ccmA</name>
    <name evidence="8" type="ORF">DK869_06010</name>
</gene>
<dbReference type="Gene3D" id="3.40.50.300">
    <property type="entry name" value="P-loop containing nucleotide triphosphate hydrolases"/>
    <property type="match status" value="1"/>
</dbReference>
<dbReference type="PANTHER" id="PTHR43499">
    <property type="entry name" value="ABC TRANSPORTER I FAMILY MEMBER 1"/>
    <property type="match status" value="1"/>
</dbReference>
<dbReference type="InterPro" id="IPR027417">
    <property type="entry name" value="P-loop_NTPase"/>
</dbReference>
<evidence type="ECO:0000256" key="2">
    <source>
        <dbReference type="ARBA" id="ARBA00022741"/>
    </source>
</evidence>
<evidence type="ECO:0000256" key="3">
    <source>
        <dbReference type="ARBA" id="ARBA00022748"/>
    </source>
</evidence>
<keyword evidence="1" id="KW-0813">Transport</keyword>
<keyword evidence="6" id="KW-0472">Membrane</keyword>
<dbReference type="OrthoDB" id="9800654at2"/>
<dbReference type="GO" id="GO:0017004">
    <property type="term" value="P:cytochrome complex assembly"/>
    <property type="evidence" value="ECO:0007669"/>
    <property type="project" value="UniProtKB-KW"/>
</dbReference>
<dbReference type="NCBIfam" id="TIGR01189">
    <property type="entry name" value="ccmA"/>
    <property type="match status" value="1"/>
</dbReference>
<evidence type="ECO:0000259" key="7">
    <source>
        <dbReference type="PROSITE" id="PS50893"/>
    </source>
</evidence>
<keyword evidence="9" id="KW-1185">Reference proteome</keyword>
<dbReference type="AlphaFoldDB" id="A0A318N0Z5"/>
<name>A0A318N0Z5_9PROT</name>
<dbReference type="GO" id="GO:0022857">
    <property type="term" value="F:transmembrane transporter activity"/>
    <property type="evidence" value="ECO:0007669"/>
    <property type="project" value="InterPro"/>
</dbReference>
<dbReference type="Proteomes" id="UP000247565">
    <property type="component" value="Unassembled WGS sequence"/>
</dbReference>
<dbReference type="InterPro" id="IPR005895">
    <property type="entry name" value="ABC_transptr_haem_export_CcmA"/>
</dbReference>
<dbReference type="InterPro" id="IPR003593">
    <property type="entry name" value="AAA+_ATPase"/>
</dbReference>
<accession>A0A318N0Z5</accession>
<organism evidence="8 9">
    <name type="scientific">Commensalibacter melissae</name>
    <dbReference type="NCBI Taxonomy" id="2070537"/>
    <lineage>
        <taxon>Bacteria</taxon>
        <taxon>Pseudomonadati</taxon>
        <taxon>Pseudomonadota</taxon>
        <taxon>Alphaproteobacteria</taxon>
        <taxon>Acetobacterales</taxon>
        <taxon>Acetobacteraceae</taxon>
    </lineage>
</organism>
<reference evidence="8 9" key="1">
    <citation type="submission" date="2018-05" db="EMBL/GenBank/DDBJ databases">
        <title>Reference genomes for bee gut microbiota database.</title>
        <authorList>
            <person name="Ellegaard K.M."/>
        </authorList>
    </citation>
    <scope>NUCLEOTIDE SEQUENCE [LARGE SCALE GENOMIC DNA]</scope>
    <source>
        <strain evidence="8 9">ESL0284</strain>
    </source>
</reference>
<evidence type="ECO:0000313" key="9">
    <source>
        <dbReference type="Proteomes" id="UP000247565"/>
    </source>
</evidence>
<dbReference type="PANTHER" id="PTHR43499:SF1">
    <property type="entry name" value="ABC TRANSPORTER I FAMILY MEMBER 1"/>
    <property type="match status" value="1"/>
</dbReference>
<comment type="caution">
    <text evidence="8">The sequence shown here is derived from an EMBL/GenBank/DDBJ whole genome shotgun (WGS) entry which is preliminary data.</text>
</comment>
<dbReference type="SMART" id="SM00382">
    <property type="entry name" value="AAA"/>
    <property type="match status" value="1"/>
</dbReference>
<keyword evidence="2" id="KW-0547">Nucleotide-binding</keyword>
<proteinExistence type="predicted"/>
<evidence type="ECO:0000313" key="8">
    <source>
        <dbReference type="EMBL" id="PXZ00190.1"/>
    </source>
</evidence>
<feature type="domain" description="ABC transporter" evidence="7">
    <location>
        <begin position="3"/>
        <end position="205"/>
    </location>
</feature>
<evidence type="ECO:0000256" key="6">
    <source>
        <dbReference type="ARBA" id="ARBA00023136"/>
    </source>
</evidence>
<dbReference type="GO" id="GO:0016887">
    <property type="term" value="F:ATP hydrolysis activity"/>
    <property type="evidence" value="ECO:0007669"/>
    <property type="project" value="InterPro"/>
</dbReference>
<dbReference type="PROSITE" id="PS50893">
    <property type="entry name" value="ABC_TRANSPORTER_2"/>
    <property type="match status" value="1"/>
</dbReference>
<evidence type="ECO:0000256" key="4">
    <source>
        <dbReference type="ARBA" id="ARBA00022840"/>
    </source>
</evidence>
<dbReference type="RefSeq" id="WP_110439113.1">
    <property type="nucleotide sequence ID" value="NZ_CP046393.1"/>
</dbReference>